<dbReference type="PANTHER" id="PTHR43646">
    <property type="entry name" value="GLYCOSYLTRANSFERASE"/>
    <property type="match status" value="1"/>
</dbReference>
<dbReference type="CDD" id="cd02522">
    <property type="entry name" value="GT_2_like_a"/>
    <property type="match status" value="1"/>
</dbReference>
<evidence type="ECO:0000256" key="1">
    <source>
        <dbReference type="ARBA" id="ARBA00004236"/>
    </source>
</evidence>
<evidence type="ECO:0000256" key="3">
    <source>
        <dbReference type="ARBA" id="ARBA00022676"/>
    </source>
</evidence>
<protein>
    <submittedName>
        <fullName evidence="7">TIGR04283 family arsenosugar biosynthesis glycosyltransferase</fullName>
    </submittedName>
</protein>
<organism evidence="7 8">
    <name type="scientific">Candidatus Dechloromonas phosphorivorans</name>
    <dbReference type="NCBI Taxonomy" id="2899244"/>
    <lineage>
        <taxon>Bacteria</taxon>
        <taxon>Pseudomonadati</taxon>
        <taxon>Pseudomonadota</taxon>
        <taxon>Betaproteobacteria</taxon>
        <taxon>Rhodocyclales</taxon>
        <taxon>Azonexaceae</taxon>
        <taxon>Dechloromonas</taxon>
    </lineage>
</organism>
<dbReference type="EMBL" id="JADKBR010000017">
    <property type="protein sequence ID" value="MBK8891282.1"/>
    <property type="molecule type" value="Genomic_DNA"/>
</dbReference>
<reference evidence="7" key="1">
    <citation type="submission" date="2020-10" db="EMBL/GenBank/DDBJ databases">
        <title>Connecting structure to function with the recovery of over 1000 high-quality activated sludge metagenome-assembled genomes encoding full-length rRNA genes using long-read sequencing.</title>
        <authorList>
            <person name="Singleton C.M."/>
            <person name="Petriglieri F."/>
            <person name="Kristensen J.M."/>
            <person name="Kirkegaard R.H."/>
            <person name="Michaelsen T.Y."/>
            <person name="Andersen M.H."/>
            <person name="Karst S.M."/>
            <person name="Dueholm M.S."/>
            <person name="Nielsen P.H."/>
            <person name="Albertsen M."/>
        </authorList>
    </citation>
    <scope>NUCLEOTIDE SEQUENCE</scope>
    <source>
        <strain evidence="7">OdNE_18-Q3-R46-58_BAT3C.305</strain>
    </source>
</reference>
<dbReference type="Proteomes" id="UP000808146">
    <property type="component" value="Unassembled WGS sequence"/>
</dbReference>
<dbReference type="NCBIfam" id="TIGR04283">
    <property type="entry name" value="glyco_like_mftF"/>
    <property type="match status" value="1"/>
</dbReference>
<evidence type="ECO:0000313" key="7">
    <source>
        <dbReference type="EMBL" id="MBK8891282.1"/>
    </source>
</evidence>
<comment type="caution">
    <text evidence="7">The sequence shown here is derived from an EMBL/GenBank/DDBJ whole genome shotgun (WGS) entry which is preliminary data.</text>
</comment>
<dbReference type="Pfam" id="PF00535">
    <property type="entry name" value="Glycos_transf_2"/>
    <property type="match status" value="1"/>
</dbReference>
<evidence type="ECO:0000313" key="8">
    <source>
        <dbReference type="Proteomes" id="UP000808146"/>
    </source>
</evidence>
<evidence type="ECO:0000256" key="2">
    <source>
        <dbReference type="ARBA" id="ARBA00022475"/>
    </source>
</evidence>
<sequence>MSGHGISIIIPVLNEARGIVQLLERLQDFRRTGAEIIVVDGGSVDDTRRLASGLADRIIPADRGRGRQMNAGAAMARGDAFLFLHADTRLPAAALVVVADTLANGASWGRFDVRIDGSLHGLGLVALMMNWRSRLTGIATGDQAIFVTREAFRRIGGFPEIALMEDIVLSRELRALAWPACLRDKVTTSGRRWEKNGLLRTILMMWRLRLRFRFGASPADLAREYGYIPDER</sequence>
<dbReference type="AlphaFoldDB" id="A0A9D7LW35"/>
<dbReference type="GO" id="GO:0016757">
    <property type="term" value="F:glycosyltransferase activity"/>
    <property type="evidence" value="ECO:0007669"/>
    <property type="project" value="UniProtKB-KW"/>
</dbReference>
<dbReference type="InterPro" id="IPR026461">
    <property type="entry name" value="Trfase_2_rSAM/seldom_assoc"/>
</dbReference>
<keyword evidence="4" id="KW-0808">Transferase</keyword>
<keyword evidence="3" id="KW-0328">Glycosyltransferase</keyword>
<name>A0A9D7LW35_9RHOO</name>
<evidence type="ECO:0000256" key="5">
    <source>
        <dbReference type="ARBA" id="ARBA00023136"/>
    </source>
</evidence>
<feature type="domain" description="Glycosyltransferase 2-like" evidence="6">
    <location>
        <begin position="7"/>
        <end position="118"/>
    </location>
</feature>
<evidence type="ECO:0000259" key="6">
    <source>
        <dbReference type="Pfam" id="PF00535"/>
    </source>
</evidence>
<dbReference type="PANTHER" id="PTHR43646:SF2">
    <property type="entry name" value="GLYCOSYLTRANSFERASE 2-LIKE DOMAIN-CONTAINING PROTEIN"/>
    <property type="match status" value="1"/>
</dbReference>
<keyword evidence="5" id="KW-0472">Membrane</keyword>
<comment type="subcellular location">
    <subcellularLocation>
        <location evidence="1">Cell membrane</location>
    </subcellularLocation>
</comment>
<dbReference type="GO" id="GO:0005886">
    <property type="term" value="C:plasma membrane"/>
    <property type="evidence" value="ECO:0007669"/>
    <property type="project" value="UniProtKB-SubCell"/>
</dbReference>
<keyword evidence="2" id="KW-1003">Cell membrane</keyword>
<evidence type="ECO:0000256" key="4">
    <source>
        <dbReference type="ARBA" id="ARBA00022679"/>
    </source>
</evidence>
<dbReference type="InterPro" id="IPR029044">
    <property type="entry name" value="Nucleotide-diphossugar_trans"/>
</dbReference>
<dbReference type="InterPro" id="IPR001173">
    <property type="entry name" value="Glyco_trans_2-like"/>
</dbReference>
<dbReference type="Gene3D" id="3.90.550.10">
    <property type="entry name" value="Spore Coat Polysaccharide Biosynthesis Protein SpsA, Chain A"/>
    <property type="match status" value="1"/>
</dbReference>
<accession>A0A9D7LW35</accession>
<dbReference type="SUPFAM" id="SSF53448">
    <property type="entry name" value="Nucleotide-diphospho-sugar transferases"/>
    <property type="match status" value="1"/>
</dbReference>
<proteinExistence type="predicted"/>
<gene>
    <name evidence="7" type="ORF">IPN75_13405</name>
</gene>